<protein>
    <recommendedName>
        <fullName evidence="3">peroxidase</fullName>
        <ecNumber evidence="3">1.11.1.7</ecNumber>
    </recommendedName>
</protein>
<keyword evidence="8" id="KW-0408">Iron</keyword>
<comment type="catalytic activity">
    <reaction evidence="1">
        <text>2 a phenolic donor + H2O2 = 2 a phenolic radical donor + 2 H2O</text>
        <dbReference type="Rhea" id="RHEA:56136"/>
        <dbReference type="ChEBI" id="CHEBI:15377"/>
        <dbReference type="ChEBI" id="CHEBI:16240"/>
        <dbReference type="ChEBI" id="CHEBI:139520"/>
        <dbReference type="ChEBI" id="CHEBI:139521"/>
        <dbReference type="EC" id="1.11.1.7"/>
    </reaction>
</comment>
<keyword evidence="4" id="KW-0575">Peroxidase</keyword>
<dbReference type="InterPro" id="IPR000823">
    <property type="entry name" value="Peroxidase_pln"/>
</dbReference>
<dbReference type="AlphaFoldDB" id="M1BA85"/>
<dbReference type="PANTHER" id="PTHR31235">
    <property type="entry name" value="PEROXIDASE 25-RELATED"/>
    <property type="match status" value="1"/>
</dbReference>
<dbReference type="InterPro" id="IPR010255">
    <property type="entry name" value="Haem_peroxidase_sf"/>
</dbReference>
<keyword evidence="13" id="KW-1185">Reference proteome</keyword>
<keyword evidence="7" id="KW-0560">Oxidoreductase</keyword>
<feature type="domain" description="Plant heme peroxidase family profile" evidence="11">
    <location>
        <begin position="1"/>
        <end position="75"/>
    </location>
</feature>
<dbReference type="Proteomes" id="UP000011115">
    <property type="component" value="Unassembled WGS sequence"/>
</dbReference>
<reference evidence="13" key="1">
    <citation type="journal article" date="2011" name="Nature">
        <title>Genome sequence and analysis of the tuber crop potato.</title>
        <authorList>
            <consortium name="The Potato Genome Sequencing Consortium"/>
        </authorList>
    </citation>
    <scope>NUCLEOTIDE SEQUENCE [LARGE SCALE GENOMIC DNA]</scope>
    <source>
        <strain evidence="13">cv. DM1-3 516 R44</strain>
    </source>
</reference>
<evidence type="ECO:0000313" key="13">
    <source>
        <dbReference type="Proteomes" id="UP000011115"/>
    </source>
</evidence>
<comment type="similarity">
    <text evidence="10">Belongs to the peroxidase family.</text>
</comment>
<evidence type="ECO:0000256" key="10">
    <source>
        <dbReference type="RuleBase" id="RU004241"/>
    </source>
</evidence>
<accession>M1BA85</accession>
<reference evidence="12" key="2">
    <citation type="submission" date="2015-06" db="UniProtKB">
        <authorList>
            <consortium name="EnsemblPlants"/>
        </authorList>
    </citation>
    <scope>IDENTIFICATION</scope>
    <source>
        <strain evidence="12">DM1-3 516 R44</strain>
    </source>
</reference>
<organism evidence="12 13">
    <name type="scientific">Solanum tuberosum</name>
    <name type="common">Potato</name>
    <dbReference type="NCBI Taxonomy" id="4113"/>
    <lineage>
        <taxon>Eukaryota</taxon>
        <taxon>Viridiplantae</taxon>
        <taxon>Streptophyta</taxon>
        <taxon>Embryophyta</taxon>
        <taxon>Tracheophyta</taxon>
        <taxon>Spermatophyta</taxon>
        <taxon>Magnoliopsida</taxon>
        <taxon>eudicotyledons</taxon>
        <taxon>Gunneridae</taxon>
        <taxon>Pentapetalae</taxon>
        <taxon>asterids</taxon>
        <taxon>lamiids</taxon>
        <taxon>Solanales</taxon>
        <taxon>Solanaceae</taxon>
        <taxon>Solanoideae</taxon>
        <taxon>Solaneae</taxon>
        <taxon>Solanum</taxon>
    </lineage>
</organism>
<name>M1BA85_SOLTU</name>
<dbReference type="SUPFAM" id="SSF48113">
    <property type="entry name" value="Heme-dependent peroxidases"/>
    <property type="match status" value="1"/>
</dbReference>
<comment type="cofactor">
    <cofactor evidence="2">
        <name>heme b</name>
        <dbReference type="ChEBI" id="CHEBI:60344"/>
    </cofactor>
</comment>
<evidence type="ECO:0000256" key="6">
    <source>
        <dbReference type="ARBA" id="ARBA00022723"/>
    </source>
</evidence>
<evidence type="ECO:0000256" key="3">
    <source>
        <dbReference type="ARBA" id="ARBA00012313"/>
    </source>
</evidence>
<dbReference type="PROSITE" id="PS50873">
    <property type="entry name" value="PEROXIDASE_4"/>
    <property type="match status" value="1"/>
</dbReference>
<dbReference type="Pfam" id="PF00141">
    <property type="entry name" value="peroxidase"/>
    <property type="match status" value="1"/>
</dbReference>
<evidence type="ECO:0000256" key="5">
    <source>
        <dbReference type="ARBA" id="ARBA00022617"/>
    </source>
</evidence>
<dbReference type="EnsemblPlants" id="PGSC0003DMT400040684">
    <property type="protein sequence ID" value="PGSC0003DMT400040684"/>
    <property type="gene ID" value="PGSC0003DMG400015732"/>
</dbReference>
<evidence type="ECO:0000256" key="7">
    <source>
        <dbReference type="ARBA" id="ARBA00023002"/>
    </source>
</evidence>
<evidence type="ECO:0000256" key="9">
    <source>
        <dbReference type="PIRSR" id="PIRSR600823-3"/>
    </source>
</evidence>
<evidence type="ECO:0000256" key="1">
    <source>
        <dbReference type="ARBA" id="ARBA00000189"/>
    </source>
</evidence>
<feature type="binding site" evidence="9">
    <location>
        <position position="4"/>
    </location>
    <ligand>
        <name>Ca(2+)</name>
        <dbReference type="ChEBI" id="CHEBI:29108"/>
        <label>1</label>
    </ligand>
</feature>
<dbReference type="EC" id="1.11.1.7" evidence="3"/>
<dbReference type="InParanoid" id="M1BA85"/>
<sequence length="100" mass="11268">MFFEKQDNPNLALRGFSFIDDVKRLVEAECPRVVSCAGIIVLVARDALVVTIRVPLEEAGKDVAALYMEEPIGEKFFVKILPSDSNAGRTLEWMEFLHQL</sequence>
<evidence type="ECO:0000256" key="2">
    <source>
        <dbReference type="ARBA" id="ARBA00001970"/>
    </source>
</evidence>
<keyword evidence="9" id="KW-0106">Calcium</keyword>
<evidence type="ECO:0000256" key="8">
    <source>
        <dbReference type="ARBA" id="ARBA00023004"/>
    </source>
</evidence>
<comment type="cofactor">
    <cofactor evidence="9">
        <name>Ca(2+)</name>
        <dbReference type="ChEBI" id="CHEBI:29108"/>
    </cofactor>
    <text evidence="9">Binds 2 calcium ions per subunit.</text>
</comment>
<dbReference type="GO" id="GO:0006979">
    <property type="term" value="P:response to oxidative stress"/>
    <property type="evidence" value="ECO:0007669"/>
    <property type="project" value="InterPro"/>
</dbReference>
<dbReference type="Gramene" id="PGSC0003DMT400040684">
    <property type="protein sequence ID" value="PGSC0003DMT400040684"/>
    <property type="gene ID" value="PGSC0003DMG400015732"/>
</dbReference>
<evidence type="ECO:0000256" key="4">
    <source>
        <dbReference type="ARBA" id="ARBA00022559"/>
    </source>
</evidence>
<evidence type="ECO:0000313" key="12">
    <source>
        <dbReference type="EnsemblPlants" id="PGSC0003DMT400040684"/>
    </source>
</evidence>
<evidence type="ECO:0000259" key="11">
    <source>
        <dbReference type="PROSITE" id="PS50873"/>
    </source>
</evidence>
<dbReference type="Gene3D" id="1.10.520.10">
    <property type="match status" value="1"/>
</dbReference>
<keyword evidence="5" id="KW-0349">Heme</keyword>
<dbReference type="InterPro" id="IPR002016">
    <property type="entry name" value="Haem_peroxidase"/>
</dbReference>
<proteinExistence type="inferred from homology"/>
<dbReference type="PaxDb" id="4113-PGSC0003DMT400040684"/>
<dbReference type="GO" id="GO:0140825">
    <property type="term" value="F:lactoperoxidase activity"/>
    <property type="evidence" value="ECO:0007669"/>
    <property type="project" value="UniProtKB-EC"/>
</dbReference>
<dbReference type="GO" id="GO:0046872">
    <property type="term" value="F:metal ion binding"/>
    <property type="evidence" value="ECO:0007669"/>
    <property type="project" value="UniProtKB-KW"/>
</dbReference>
<dbReference type="GO" id="GO:0020037">
    <property type="term" value="F:heme binding"/>
    <property type="evidence" value="ECO:0007669"/>
    <property type="project" value="InterPro"/>
</dbReference>
<dbReference type="HOGENOM" id="CLU_2311144_0_0_1"/>
<keyword evidence="6 9" id="KW-0479">Metal-binding</keyword>